<comment type="similarity">
    <text evidence="1">Belongs to the nicotianamine synthase (NAS)-like family.</text>
</comment>
<dbReference type="AlphaFoldDB" id="A0A8J2I2E8"/>
<dbReference type="OrthoDB" id="1858069at2759"/>
<dbReference type="PANTHER" id="PTHR32266:SF12">
    <property type="entry name" value="NICOTIANAMINE SYNTHASE 3"/>
    <property type="match status" value="1"/>
</dbReference>
<dbReference type="GO" id="GO:0030410">
    <property type="term" value="F:nicotianamine synthase activity"/>
    <property type="evidence" value="ECO:0007669"/>
    <property type="project" value="InterPro"/>
</dbReference>
<evidence type="ECO:0000313" key="6">
    <source>
        <dbReference type="Proteomes" id="UP000676310"/>
    </source>
</evidence>
<dbReference type="GO" id="GO:0030418">
    <property type="term" value="P:nicotianamine biosynthetic process"/>
    <property type="evidence" value="ECO:0007669"/>
    <property type="project" value="InterPro"/>
</dbReference>
<comment type="caution">
    <text evidence="5">The sequence shown here is derived from an EMBL/GenBank/DDBJ whole genome shotgun (WGS) entry which is preliminary data.</text>
</comment>
<dbReference type="EMBL" id="CAJRGZ010000019">
    <property type="protein sequence ID" value="CAG5165998.1"/>
    <property type="molecule type" value="Genomic_DNA"/>
</dbReference>
<dbReference type="InterPro" id="IPR004298">
    <property type="entry name" value="Nicotian_synth"/>
</dbReference>
<dbReference type="PROSITE" id="PS51142">
    <property type="entry name" value="NAS"/>
    <property type="match status" value="1"/>
</dbReference>
<name>A0A8J2I2E8_9PLEO</name>
<evidence type="ECO:0000313" key="5">
    <source>
        <dbReference type="EMBL" id="CAG5165998.1"/>
    </source>
</evidence>
<evidence type="ECO:0000256" key="1">
    <source>
        <dbReference type="ARBA" id="ARBA00007009"/>
    </source>
</evidence>
<dbReference type="Gene3D" id="3.40.50.150">
    <property type="entry name" value="Vaccinia Virus protein VP39"/>
    <property type="match status" value="1"/>
</dbReference>
<evidence type="ECO:0000256" key="4">
    <source>
        <dbReference type="SAM" id="MobiDB-lite"/>
    </source>
</evidence>
<keyword evidence="6" id="KW-1185">Reference proteome</keyword>
<dbReference type="InterPro" id="IPR029063">
    <property type="entry name" value="SAM-dependent_MTases_sf"/>
</dbReference>
<feature type="compositionally biased region" description="Low complexity" evidence="4">
    <location>
        <begin position="15"/>
        <end position="26"/>
    </location>
</feature>
<dbReference type="PANTHER" id="PTHR32266">
    <property type="entry name" value="NICOTIANAMINE SYNTHASE 3"/>
    <property type="match status" value="1"/>
</dbReference>
<dbReference type="GeneID" id="67018805"/>
<feature type="region of interest" description="Disordered" evidence="4">
    <location>
        <begin position="1"/>
        <end position="34"/>
    </location>
</feature>
<dbReference type="Proteomes" id="UP000676310">
    <property type="component" value="Unassembled WGS sequence"/>
</dbReference>
<reference evidence="5" key="1">
    <citation type="submission" date="2021-05" db="EMBL/GenBank/DDBJ databases">
        <authorList>
            <person name="Stam R."/>
        </authorList>
    </citation>
    <scope>NUCLEOTIDE SEQUENCE</scope>
    <source>
        <strain evidence="5">CS162</strain>
    </source>
</reference>
<evidence type="ECO:0008006" key="7">
    <source>
        <dbReference type="Google" id="ProtNLM"/>
    </source>
</evidence>
<dbReference type="Pfam" id="PF03059">
    <property type="entry name" value="NAS"/>
    <property type="match status" value="1"/>
</dbReference>
<dbReference type="SUPFAM" id="SSF53335">
    <property type="entry name" value="S-adenosyl-L-methionine-dependent methyltransferases"/>
    <property type="match status" value="1"/>
</dbReference>
<protein>
    <recommendedName>
        <fullName evidence="7">Nicotianamine synthase</fullName>
    </recommendedName>
</protein>
<accession>A0A8J2I2E8</accession>
<keyword evidence="2" id="KW-0808">Transferase</keyword>
<evidence type="ECO:0000256" key="3">
    <source>
        <dbReference type="ARBA" id="ARBA00022691"/>
    </source>
</evidence>
<dbReference type="RefSeq" id="XP_043170429.1">
    <property type="nucleotide sequence ID" value="XM_043314494.1"/>
</dbReference>
<keyword evidence="3" id="KW-0949">S-adenosyl-L-methionine</keyword>
<evidence type="ECO:0000256" key="2">
    <source>
        <dbReference type="ARBA" id="ARBA00022679"/>
    </source>
</evidence>
<sequence>MATTERKPAAELSKSTTPVSSLTVTPPVTPNATSTTAHQLVSEIRNIYTVLSELSSLAPSEQVNSLLTRLVNLCVVPYSAEFTTYFFRIPGVESLCSNLRPLCSEAEGELEQFWAKRMLNDLGTRQQPPKTVLRTFPYYQNYVDLSRLECSAIEAFLPTSPTKIAFIGSGPLPLTSLCFLDRYPAAKVHNVDRDSSALHVSESLCKRIGYGERMGFACEDITQESLSSRSEWRSCQVVFLAALVGRDTHTKLNILKSMARKLMPGTLMVARSAQGMRSVLYPILELSEDLQSIGFEILAEVHPWTKVVNSVIVLRVKER</sequence>
<proteinExistence type="inferred from homology"/>
<organism evidence="5 6">
    <name type="scientific">Alternaria atra</name>
    <dbReference type="NCBI Taxonomy" id="119953"/>
    <lineage>
        <taxon>Eukaryota</taxon>
        <taxon>Fungi</taxon>
        <taxon>Dikarya</taxon>
        <taxon>Ascomycota</taxon>
        <taxon>Pezizomycotina</taxon>
        <taxon>Dothideomycetes</taxon>
        <taxon>Pleosporomycetidae</taxon>
        <taxon>Pleosporales</taxon>
        <taxon>Pleosporineae</taxon>
        <taxon>Pleosporaceae</taxon>
        <taxon>Alternaria</taxon>
        <taxon>Alternaria sect. Ulocladioides</taxon>
    </lineage>
</organism>
<gene>
    <name evidence="5" type="ORF">ALTATR162_LOCUS6869</name>
</gene>